<reference evidence="1" key="1">
    <citation type="submission" date="2016-11" db="EMBL/GenBank/DDBJ databases">
        <title>The genome sequence of Colletotrichum cuscutae.</title>
        <authorList>
            <person name="Baroncelli R."/>
        </authorList>
    </citation>
    <scope>NUCLEOTIDE SEQUENCE</scope>
    <source>
        <strain evidence="1">IMI 304802</strain>
    </source>
</reference>
<dbReference type="EMBL" id="MPDP01000286">
    <property type="protein sequence ID" value="KAK1456338.1"/>
    <property type="molecule type" value="Genomic_DNA"/>
</dbReference>
<dbReference type="AlphaFoldDB" id="A0AAI9XQD7"/>
<name>A0AAI9XQD7_9PEZI</name>
<gene>
    <name evidence="1" type="ORF">CCUS01_10086</name>
</gene>
<evidence type="ECO:0000313" key="1">
    <source>
        <dbReference type="EMBL" id="KAK1456338.1"/>
    </source>
</evidence>
<dbReference type="Proteomes" id="UP001239213">
    <property type="component" value="Unassembled WGS sequence"/>
</dbReference>
<protein>
    <submittedName>
        <fullName evidence="1">Uncharacterized protein</fullName>
    </submittedName>
</protein>
<comment type="caution">
    <text evidence="1">The sequence shown here is derived from an EMBL/GenBank/DDBJ whole genome shotgun (WGS) entry which is preliminary data.</text>
</comment>
<proteinExistence type="predicted"/>
<sequence>MPKTTSSPALLWTVRTLHSYTAFCLGSLGADAVDEVCAAFEILRAPKITIPTPSKLIPHKPRIRKPLLQNILQTPRSAYLPPLQNPRGTTQERARTDTQHVRPLSLSSLPLLLISMSPQKRQGLLIPARRRIRSGDEQDVQHARLDLRAGDVVRRPDLDARRQGELRRNKVFCCLRGRVRATARARAGAGLCRNVVYFHAWRQVRDVFGYHGQTAQVLSRHHKQDVYAGHVEELTLGRHKDPNLDHFGTAVCHLWIEAIPEWGTGFQQYVQYVLAWLSCLSTVRPPNAAVLCIAVRKPIGIANNQAERHWASGG</sequence>
<evidence type="ECO:0000313" key="2">
    <source>
        <dbReference type="Proteomes" id="UP001239213"/>
    </source>
</evidence>
<keyword evidence="2" id="KW-1185">Reference proteome</keyword>
<accession>A0AAI9XQD7</accession>
<organism evidence="1 2">
    <name type="scientific">Colletotrichum cuscutae</name>
    <dbReference type="NCBI Taxonomy" id="1209917"/>
    <lineage>
        <taxon>Eukaryota</taxon>
        <taxon>Fungi</taxon>
        <taxon>Dikarya</taxon>
        <taxon>Ascomycota</taxon>
        <taxon>Pezizomycotina</taxon>
        <taxon>Sordariomycetes</taxon>
        <taxon>Hypocreomycetidae</taxon>
        <taxon>Glomerellales</taxon>
        <taxon>Glomerellaceae</taxon>
        <taxon>Colletotrichum</taxon>
        <taxon>Colletotrichum acutatum species complex</taxon>
    </lineage>
</organism>